<dbReference type="Proteomes" id="UP000019484">
    <property type="component" value="Unassembled WGS sequence"/>
</dbReference>
<proteinExistence type="inferred from homology"/>
<organism evidence="10 11">
    <name type="scientific">Capronia coronata CBS 617.96</name>
    <dbReference type="NCBI Taxonomy" id="1182541"/>
    <lineage>
        <taxon>Eukaryota</taxon>
        <taxon>Fungi</taxon>
        <taxon>Dikarya</taxon>
        <taxon>Ascomycota</taxon>
        <taxon>Pezizomycotina</taxon>
        <taxon>Eurotiomycetes</taxon>
        <taxon>Chaetothyriomycetidae</taxon>
        <taxon>Chaetothyriales</taxon>
        <taxon>Herpotrichiellaceae</taxon>
        <taxon>Capronia</taxon>
    </lineage>
</organism>
<dbReference type="GO" id="GO:0022857">
    <property type="term" value="F:transmembrane transporter activity"/>
    <property type="evidence" value="ECO:0007669"/>
    <property type="project" value="InterPro"/>
</dbReference>
<evidence type="ECO:0000259" key="9">
    <source>
        <dbReference type="PROSITE" id="PS50850"/>
    </source>
</evidence>
<protein>
    <recommendedName>
        <fullName evidence="9">Major facilitator superfamily (MFS) profile domain-containing protein</fullName>
    </recommendedName>
</protein>
<reference evidence="10 11" key="1">
    <citation type="submission" date="2013-03" db="EMBL/GenBank/DDBJ databases">
        <title>The Genome Sequence of Capronia coronata CBS 617.96.</title>
        <authorList>
            <consortium name="The Broad Institute Genomics Platform"/>
            <person name="Cuomo C."/>
            <person name="de Hoog S."/>
            <person name="Gorbushina A."/>
            <person name="Walker B."/>
            <person name="Young S.K."/>
            <person name="Zeng Q."/>
            <person name="Gargeya S."/>
            <person name="Fitzgerald M."/>
            <person name="Haas B."/>
            <person name="Abouelleil A."/>
            <person name="Allen A.W."/>
            <person name="Alvarado L."/>
            <person name="Arachchi H.M."/>
            <person name="Berlin A.M."/>
            <person name="Chapman S.B."/>
            <person name="Gainer-Dewar J."/>
            <person name="Goldberg J."/>
            <person name="Griggs A."/>
            <person name="Gujja S."/>
            <person name="Hansen M."/>
            <person name="Howarth C."/>
            <person name="Imamovic A."/>
            <person name="Ireland A."/>
            <person name="Larimer J."/>
            <person name="McCowan C."/>
            <person name="Murphy C."/>
            <person name="Pearson M."/>
            <person name="Poon T.W."/>
            <person name="Priest M."/>
            <person name="Roberts A."/>
            <person name="Saif S."/>
            <person name="Shea T."/>
            <person name="Sisk P."/>
            <person name="Sykes S."/>
            <person name="Wortman J."/>
            <person name="Nusbaum C."/>
            <person name="Birren B."/>
        </authorList>
    </citation>
    <scope>NUCLEOTIDE SEQUENCE [LARGE SCALE GENOMIC DNA]</scope>
    <source>
        <strain evidence="10 11">CBS 617.96</strain>
    </source>
</reference>
<feature type="domain" description="Major facilitator superfamily (MFS) profile" evidence="9">
    <location>
        <begin position="74"/>
        <end position="457"/>
    </location>
</feature>
<dbReference type="Gene3D" id="1.20.1250.20">
    <property type="entry name" value="MFS general substrate transporter like domains"/>
    <property type="match status" value="2"/>
</dbReference>
<dbReference type="EMBL" id="AMWN01000004">
    <property type="protein sequence ID" value="EXJ87784.1"/>
    <property type="molecule type" value="Genomic_DNA"/>
</dbReference>
<feature type="transmembrane region" description="Helical" evidence="8">
    <location>
        <begin position="337"/>
        <end position="362"/>
    </location>
</feature>
<dbReference type="SUPFAM" id="SSF103473">
    <property type="entry name" value="MFS general substrate transporter"/>
    <property type="match status" value="1"/>
</dbReference>
<dbReference type="Pfam" id="PF07690">
    <property type="entry name" value="MFS_1"/>
    <property type="match status" value="1"/>
</dbReference>
<dbReference type="PANTHER" id="PTHR11360:SF224">
    <property type="entry name" value="MAJOR FACILITATOR SUPERFAMILY (MFS) PROFILE DOMAIN-CONTAINING PROTEIN-RELATED"/>
    <property type="match status" value="1"/>
</dbReference>
<keyword evidence="3" id="KW-0813">Transport</keyword>
<dbReference type="InterPro" id="IPR050327">
    <property type="entry name" value="Proton-linked_MCT"/>
</dbReference>
<keyword evidence="11" id="KW-1185">Reference proteome</keyword>
<feature type="transmembrane region" description="Helical" evidence="8">
    <location>
        <begin position="405"/>
        <end position="424"/>
    </location>
</feature>
<dbReference type="PANTHER" id="PTHR11360">
    <property type="entry name" value="MONOCARBOXYLATE TRANSPORTER"/>
    <property type="match status" value="1"/>
</dbReference>
<evidence type="ECO:0000313" key="10">
    <source>
        <dbReference type="EMBL" id="EXJ87784.1"/>
    </source>
</evidence>
<dbReference type="GeneID" id="19159589"/>
<feature type="transmembrane region" description="Helical" evidence="8">
    <location>
        <begin position="144"/>
        <end position="163"/>
    </location>
</feature>
<evidence type="ECO:0000256" key="5">
    <source>
        <dbReference type="ARBA" id="ARBA00022989"/>
    </source>
</evidence>
<dbReference type="HOGENOM" id="CLU_001265_1_0_1"/>
<accession>W9YZR0</accession>
<evidence type="ECO:0000256" key="1">
    <source>
        <dbReference type="ARBA" id="ARBA00004141"/>
    </source>
</evidence>
<evidence type="ECO:0000256" key="3">
    <source>
        <dbReference type="ARBA" id="ARBA00022448"/>
    </source>
</evidence>
<feature type="transmembrane region" description="Helical" evidence="8">
    <location>
        <begin position="201"/>
        <end position="221"/>
    </location>
</feature>
<feature type="transmembrane region" description="Helical" evidence="8">
    <location>
        <begin position="278"/>
        <end position="300"/>
    </location>
</feature>
<evidence type="ECO:0000256" key="6">
    <source>
        <dbReference type="ARBA" id="ARBA00023136"/>
    </source>
</evidence>
<comment type="caution">
    <text evidence="10">The sequence shown here is derived from an EMBL/GenBank/DDBJ whole genome shotgun (WGS) entry which is preliminary data.</text>
</comment>
<evidence type="ECO:0000256" key="2">
    <source>
        <dbReference type="ARBA" id="ARBA00006727"/>
    </source>
</evidence>
<keyword evidence="5 8" id="KW-1133">Transmembrane helix</keyword>
<dbReference type="RefSeq" id="XP_007723790.1">
    <property type="nucleotide sequence ID" value="XM_007725600.1"/>
</dbReference>
<comment type="similarity">
    <text evidence="2">Belongs to the major facilitator superfamily. Monocarboxylate porter (TC 2.A.1.13) family.</text>
</comment>
<dbReference type="InterPro" id="IPR020846">
    <property type="entry name" value="MFS_dom"/>
</dbReference>
<dbReference type="eggNOG" id="KOG2504">
    <property type="taxonomic scope" value="Eukaryota"/>
</dbReference>
<dbReference type="InterPro" id="IPR036259">
    <property type="entry name" value="MFS_trans_sf"/>
</dbReference>
<feature type="region of interest" description="Disordered" evidence="7">
    <location>
        <begin position="1"/>
        <end position="49"/>
    </location>
</feature>
<feature type="transmembrane region" description="Helical" evidence="8">
    <location>
        <begin position="368"/>
        <end position="393"/>
    </location>
</feature>
<name>W9YZR0_9EURO</name>
<feature type="transmembrane region" description="Helical" evidence="8">
    <location>
        <begin position="430"/>
        <end position="452"/>
    </location>
</feature>
<dbReference type="PROSITE" id="PS50850">
    <property type="entry name" value="MFS"/>
    <property type="match status" value="1"/>
</dbReference>
<dbReference type="AlphaFoldDB" id="W9YZR0"/>
<comment type="subcellular location">
    <subcellularLocation>
        <location evidence="1">Membrane</location>
        <topology evidence="1">Multi-pass membrane protein</topology>
    </subcellularLocation>
</comment>
<sequence>MDNSTERSPPLDSHLPTADLSETSEKDAANGFQPGSDPEAPPSNQVGSDQIDTMMEKKGTKPDPADFPDGGFEAWLVVAGGFFATFCSFGWINCIGVFQNYYSQHQLKEYSSSTIAWIPSTESFMLFFPGYIAGRMTDELGPRIPLLLGSFLHVFGLMMTSISKEYYQFFLAQAVCSGLGCSFLFYPIIAACGSWFRVHRALAFGIMVSGSSIGGVVLPIMVQRLIPQIGFGWAMRAVAFMFLGLLVIVNLTVKSRLPPAHRPFDFMAMVKPFSETPFLLLALAGFFTYVGGFLPFNFLIVQGEDSGMSADLASYLIPIMNAASTFGRILPAHAGDLFGVFNVMIVFSAFGGIMTLALWLPAAANAPIIVYAIMYGFASGCTLSIIPAMVARLGHISQLGARSGALYALASIGVLVGSPIGGAIQNTQHGAYSGLIIFAGVALLIGTFFTVLSRTAQVGFNIKAKV</sequence>
<dbReference type="GO" id="GO:0016020">
    <property type="term" value="C:membrane"/>
    <property type="evidence" value="ECO:0007669"/>
    <property type="project" value="UniProtKB-SubCell"/>
</dbReference>
<feature type="transmembrane region" description="Helical" evidence="8">
    <location>
        <begin position="233"/>
        <end position="253"/>
    </location>
</feature>
<evidence type="ECO:0000256" key="4">
    <source>
        <dbReference type="ARBA" id="ARBA00022692"/>
    </source>
</evidence>
<evidence type="ECO:0000256" key="7">
    <source>
        <dbReference type="SAM" id="MobiDB-lite"/>
    </source>
</evidence>
<dbReference type="InterPro" id="IPR011701">
    <property type="entry name" value="MFS"/>
</dbReference>
<gene>
    <name evidence="10" type="ORF">A1O1_04711</name>
</gene>
<feature type="transmembrane region" description="Helical" evidence="8">
    <location>
        <begin position="169"/>
        <end position="189"/>
    </location>
</feature>
<evidence type="ECO:0000256" key="8">
    <source>
        <dbReference type="SAM" id="Phobius"/>
    </source>
</evidence>
<keyword evidence="4 8" id="KW-0812">Transmembrane</keyword>
<dbReference type="CDD" id="cd17352">
    <property type="entry name" value="MFS_MCT_SLC16"/>
    <property type="match status" value="1"/>
</dbReference>
<evidence type="ECO:0000313" key="11">
    <source>
        <dbReference type="Proteomes" id="UP000019484"/>
    </source>
</evidence>
<feature type="transmembrane region" description="Helical" evidence="8">
    <location>
        <begin position="74"/>
        <end position="98"/>
    </location>
</feature>
<keyword evidence="6 8" id="KW-0472">Membrane</keyword>
<dbReference type="OrthoDB" id="5667at2759"/>